<dbReference type="GO" id="GO:0003677">
    <property type="term" value="F:DNA binding"/>
    <property type="evidence" value="ECO:0007669"/>
    <property type="project" value="UniProtKB-UniRule"/>
</dbReference>
<sequence>MDLRIQKTYRSLLTAFTKLLEKYRYEDVSVAMLCEEAMIRRTTFYKHFADKSEFFSFFVDSLRIELVKYGEARAEELRLAKGESAEDDPLVVNVEEGIAILRALVDFLLEHAQLVDNILDSSMSGMMLLMIEDRVAEILRERYHDHSKARGEDPLAFASASEFAAGGIVRLFGKWWMRGHDPETEDDLVNTAETMVLRVLSR</sequence>
<feature type="DNA-binding region" description="H-T-H motif" evidence="2">
    <location>
        <begin position="29"/>
        <end position="48"/>
    </location>
</feature>
<organism evidence="4 5">
    <name type="scientific">Collinsella intestinalis</name>
    <dbReference type="NCBI Taxonomy" id="147207"/>
    <lineage>
        <taxon>Bacteria</taxon>
        <taxon>Bacillati</taxon>
        <taxon>Actinomycetota</taxon>
        <taxon>Coriobacteriia</taxon>
        <taxon>Coriobacteriales</taxon>
        <taxon>Coriobacteriaceae</taxon>
        <taxon>Collinsella</taxon>
    </lineage>
</organism>
<dbReference type="EMBL" id="QSJI01000005">
    <property type="protein sequence ID" value="RHD55328.1"/>
    <property type="molecule type" value="Genomic_DNA"/>
</dbReference>
<dbReference type="RefSeq" id="WP_118272130.1">
    <property type="nucleotide sequence ID" value="NZ_QSJI01000005.1"/>
</dbReference>
<evidence type="ECO:0000259" key="3">
    <source>
        <dbReference type="PROSITE" id="PS50977"/>
    </source>
</evidence>
<comment type="caution">
    <text evidence="4">The sequence shown here is derived from an EMBL/GenBank/DDBJ whole genome shotgun (WGS) entry which is preliminary data.</text>
</comment>
<keyword evidence="1 2" id="KW-0238">DNA-binding</keyword>
<evidence type="ECO:0000256" key="1">
    <source>
        <dbReference type="ARBA" id="ARBA00023125"/>
    </source>
</evidence>
<evidence type="ECO:0000313" key="5">
    <source>
        <dbReference type="Proteomes" id="UP000286050"/>
    </source>
</evidence>
<feature type="domain" description="HTH tetR-type" evidence="3">
    <location>
        <begin position="6"/>
        <end position="66"/>
    </location>
</feature>
<protein>
    <submittedName>
        <fullName evidence="4">TetR/AcrR family transcriptional regulator</fullName>
    </submittedName>
</protein>
<dbReference type="Proteomes" id="UP000286050">
    <property type="component" value="Unassembled WGS sequence"/>
</dbReference>
<dbReference type="Gene3D" id="1.10.357.10">
    <property type="entry name" value="Tetracycline Repressor, domain 2"/>
    <property type="match status" value="1"/>
</dbReference>
<dbReference type="AlphaFoldDB" id="A0A414FVN7"/>
<reference evidence="4 5" key="1">
    <citation type="submission" date="2018-08" db="EMBL/GenBank/DDBJ databases">
        <title>A genome reference for cultivated species of the human gut microbiota.</title>
        <authorList>
            <person name="Zou Y."/>
            <person name="Xue W."/>
            <person name="Luo G."/>
        </authorList>
    </citation>
    <scope>NUCLEOTIDE SEQUENCE [LARGE SCALE GENOMIC DNA]</scope>
    <source>
        <strain evidence="4 5">AM30-5LB</strain>
    </source>
</reference>
<accession>A0A414FVN7</accession>
<dbReference type="PANTHER" id="PTHR43479">
    <property type="entry name" value="ACREF/ENVCD OPERON REPRESSOR-RELATED"/>
    <property type="match status" value="1"/>
</dbReference>
<dbReference type="InterPro" id="IPR009057">
    <property type="entry name" value="Homeodomain-like_sf"/>
</dbReference>
<evidence type="ECO:0000256" key="2">
    <source>
        <dbReference type="PROSITE-ProRule" id="PRU00335"/>
    </source>
</evidence>
<dbReference type="PANTHER" id="PTHR43479:SF16">
    <property type="entry name" value="HTH TETR-TYPE DOMAIN-CONTAINING PROTEIN"/>
    <property type="match status" value="1"/>
</dbReference>
<dbReference type="PROSITE" id="PS50977">
    <property type="entry name" value="HTH_TETR_2"/>
    <property type="match status" value="1"/>
</dbReference>
<name>A0A414FVN7_9ACTN</name>
<dbReference type="InterPro" id="IPR050624">
    <property type="entry name" value="HTH-type_Tx_Regulator"/>
</dbReference>
<gene>
    <name evidence="4" type="ORF">DW787_06400</name>
</gene>
<evidence type="ECO:0000313" key="4">
    <source>
        <dbReference type="EMBL" id="RHD55328.1"/>
    </source>
</evidence>
<dbReference type="InterPro" id="IPR001647">
    <property type="entry name" value="HTH_TetR"/>
</dbReference>
<dbReference type="SUPFAM" id="SSF46689">
    <property type="entry name" value="Homeodomain-like"/>
    <property type="match status" value="1"/>
</dbReference>
<proteinExistence type="predicted"/>